<proteinExistence type="inferred from homology"/>
<comment type="subcellular location">
    <subcellularLocation>
        <location evidence="13">Cell membrane</location>
        <topology evidence="13">Single-pass membrane protein</topology>
    </subcellularLocation>
    <subcellularLocation>
        <location evidence="12">Endomembrane system</location>
        <topology evidence="12">Single-pass membrane protein</topology>
    </subcellularLocation>
</comment>
<keyword evidence="9 13" id="KW-0066">ATP synthesis</keyword>
<reference evidence="16 17" key="1">
    <citation type="submission" date="2023-06" db="EMBL/GenBank/DDBJ databases">
        <title>Altererythrobacter rubellus NBRC 112769 genome.</title>
        <authorList>
            <person name="Zhang K."/>
        </authorList>
    </citation>
    <scope>NUCLEOTIDE SEQUENCE [LARGE SCALE GENOMIC DNA]</scope>
    <source>
        <strain evidence="16 17">NBRC 112769</strain>
    </source>
</reference>
<evidence type="ECO:0000256" key="3">
    <source>
        <dbReference type="ARBA" id="ARBA00022547"/>
    </source>
</evidence>
<feature type="transmembrane region" description="Helical" evidence="13">
    <location>
        <begin position="15"/>
        <end position="34"/>
    </location>
</feature>
<dbReference type="KEGG" id="arue:QQX03_09155"/>
<keyword evidence="17" id="KW-1185">Reference proteome</keyword>
<evidence type="ECO:0000256" key="5">
    <source>
        <dbReference type="ARBA" id="ARBA00022781"/>
    </source>
</evidence>
<keyword evidence="5 13" id="KW-0375">Hydrogen ion transport</keyword>
<comment type="function">
    <text evidence="11">Component of the F(0) channel, it forms part of the peripheral stalk, linking F(1) to F(0). The b'-subunit is a diverged and duplicated form of b found in plants and photosynthetic bacteria.</text>
</comment>
<comment type="subunit">
    <text evidence="13">F-type ATPases have 2 components, F(1) - the catalytic core - and F(0) - the membrane proton channel. F(1) has five subunits: alpha(3), beta(3), gamma(1), delta(1), epsilon(1). F(0) has three main subunits: a(1), b(2) and c(10-14). The alpha and beta chains form an alternating ring which encloses part of the gamma chain. F(1) is attached to F(0) by a central stalk formed by the gamma and epsilon chains, while a peripheral stalk is formed by the delta and b chains.</text>
</comment>
<keyword evidence="3 13" id="KW-0138">CF(0)</keyword>
<gene>
    <name evidence="13" type="primary">atpF</name>
    <name evidence="16" type="ORF">QQX03_09155</name>
</gene>
<evidence type="ECO:0000256" key="6">
    <source>
        <dbReference type="ARBA" id="ARBA00022989"/>
    </source>
</evidence>
<dbReference type="PANTHER" id="PTHR33445:SF1">
    <property type="entry name" value="ATP SYNTHASE SUBUNIT B"/>
    <property type="match status" value="1"/>
</dbReference>
<dbReference type="RefSeq" id="WP_285975439.1">
    <property type="nucleotide sequence ID" value="NZ_CP127221.1"/>
</dbReference>
<dbReference type="HAMAP" id="MF_01398">
    <property type="entry name" value="ATP_synth_b_bprime"/>
    <property type="match status" value="1"/>
</dbReference>
<evidence type="ECO:0000256" key="7">
    <source>
        <dbReference type="ARBA" id="ARBA00023065"/>
    </source>
</evidence>
<keyword evidence="6 13" id="KW-1133">Transmembrane helix</keyword>
<dbReference type="GO" id="GO:0046933">
    <property type="term" value="F:proton-transporting ATP synthase activity, rotational mechanism"/>
    <property type="evidence" value="ECO:0007669"/>
    <property type="project" value="UniProtKB-UniRule"/>
</dbReference>
<evidence type="ECO:0000256" key="15">
    <source>
        <dbReference type="SAM" id="Coils"/>
    </source>
</evidence>
<evidence type="ECO:0000256" key="10">
    <source>
        <dbReference type="ARBA" id="ARBA00025198"/>
    </source>
</evidence>
<dbReference type="GO" id="GO:0012505">
    <property type="term" value="C:endomembrane system"/>
    <property type="evidence" value="ECO:0007669"/>
    <property type="project" value="UniProtKB-SubCell"/>
</dbReference>
<accession>A0A9Y2F4J2</accession>
<comment type="function">
    <text evidence="10 13">F(1)F(0) ATP synthase produces ATP from ADP in the presence of a proton or sodium gradient. F-type ATPases consist of two structural domains, F(1) containing the extramembraneous catalytic core and F(0) containing the membrane proton channel, linked together by a central stalk and a peripheral stalk. During catalysis, ATP synthesis in the catalytic domain of F(1) is coupled via a rotary mechanism of the central stalk subunits to proton translocation.</text>
</comment>
<keyword evidence="4 13" id="KW-0812">Transmembrane</keyword>
<evidence type="ECO:0000313" key="17">
    <source>
        <dbReference type="Proteomes" id="UP001231445"/>
    </source>
</evidence>
<evidence type="ECO:0000256" key="9">
    <source>
        <dbReference type="ARBA" id="ARBA00023310"/>
    </source>
</evidence>
<keyword evidence="2 13" id="KW-0813">Transport</keyword>
<evidence type="ECO:0000256" key="11">
    <source>
        <dbReference type="ARBA" id="ARBA00025614"/>
    </source>
</evidence>
<evidence type="ECO:0000256" key="13">
    <source>
        <dbReference type="HAMAP-Rule" id="MF_01398"/>
    </source>
</evidence>
<sequence>MPQIAQLAEVWSSQVFWTLIFFGLTFFVIGRGMVPKVMETVALRDKQIADDLAAAQAARDIADEQEEAWRKRENKNHAKAQAVIAKAKADAAAKNEKKIAAAQKRLDKKLAEAEQRIGEARGAAMAEVEGVAAEAAQDIVARIAGASVDGAAAKAAVKEAMTNG</sequence>
<evidence type="ECO:0000256" key="12">
    <source>
        <dbReference type="ARBA" id="ARBA00037847"/>
    </source>
</evidence>
<keyword evidence="8 13" id="KW-0472">Membrane</keyword>
<dbReference type="Pfam" id="PF00430">
    <property type="entry name" value="ATP-synt_B"/>
    <property type="match status" value="1"/>
</dbReference>
<evidence type="ECO:0000256" key="1">
    <source>
        <dbReference type="ARBA" id="ARBA00005513"/>
    </source>
</evidence>
<dbReference type="GO" id="GO:0005886">
    <property type="term" value="C:plasma membrane"/>
    <property type="evidence" value="ECO:0007669"/>
    <property type="project" value="UniProtKB-SubCell"/>
</dbReference>
<keyword evidence="7 13" id="KW-0406">Ion transport</keyword>
<dbReference type="Proteomes" id="UP001231445">
    <property type="component" value="Chromosome"/>
</dbReference>
<comment type="similarity">
    <text evidence="1 13 14">Belongs to the ATPase B chain family.</text>
</comment>
<protein>
    <recommendedName>
        <fullName evidence="13">ATP synthase subunit b</fullName>
    </recommendedName>
    <alternativeName>
        <fullName evidence="13">ATP synthase F(0) sector subunit b</fullName>
    </alternativeName>
    <alternativeName>
        <fullName evidence="13">ATPase subunit I</fullName>
    </alternativeName>
    <alternativeName>
        <fullName evidence="13">F-type ATPase subunit b</fullName>
        <shortName evidence="13">F-ATPase subunit b</shortName>
    </alternativeName>
</protein>
<dbReference type="GO" id="GO:0046961">
    <property type="term" value="F:proton-transporting ATPase activity, rotational mechanism"/>
    <property type="evidence" value="ECO:0007669"/>
    <property type="project" value="TreeGrafter"/>
</dbReference>
<keyword evidence="15" id="KW-0175">Coiled coil</keyword>
<evidence type="ECO:0000256" key="8">
    <source>
        <dbReference type="ARBA" id="ARBA00023136"/>
    </source>
</evidence>
<evidence type="ECO:0000313" key="16">
    <source>
        <dbReference type="EMBL" id="WIW95123.1"/>
    </source>
</evidence>
<dbReference type="GO" id="GO:0045259">
    <property type="term" value="C:proton-transporting ATP synthase complex"/>
    <property type="evidence" value="ECO:0007669"/>
    <property type="project" value="UniProtKB-KW"/>
</dbReference>
<dbReference type="EMBL" id="CP127221">
    <property type="protein sequence ID" value="WIW95123.1"/>
    <property type="molecule type" value="Genomic_DNA"/>
</dbReference>
<evidence type="ECO:0000256" key="2">
    <source>
        <dbReference type="ARBA" id="ARBA00022448"/>
    </source>
</evidence>
<feature type="coiled-coil region" evidence="15">
    <location>
        <begin position="70"/>
        <end position="123"/>
    </location>
</feature>
<dbReference type="PANTHER" id="PTHR33445">
    <property type="entry name" value="ATP SYNTHASE SUBUNIT B', CHLOROPLASTIC"/>
    <property type="match status" value="1"/>
</dbReference>
<dbReference type="InterPro" id="IPR050059">
    <property type="entry name" value="ATP_synthase_B_chain"/>
</dbReference>
<evidence type="ECO:0000256" key="4">
    <source>
        <dbReference type="ARBA" id="ARBA00022692"/>
    </source>
</evidence>
<dbReference type="AlphaFoldDB" id="A0A9Y2F4J2"/>
<organism evidence="16 17">
    <name type="scientific">Altererythrobacter rubellus</name>
    <dbReference type="NCBI Taxonomy" id="2173831"/>
    <lineage>
        <taxon>Bacteria</taxon>
        <taxon>Pseudomonadati</taxon>
        <taxon>Pseudomonadota</taxon>
        <taxon>Alphaproteobacteria</taxon>
        <taxon>Sphingomonadales</taxon>
        <taxon>Erythrobacteraceae</taxon>
        <taxon>Altererythrobacter</taxon>
    </lineage>
</organism>
<evidence type="ECO:0000256" key="14">
    <source>
        <dbReference type="RuleBase" id="RU003848"/>
    </source>
</evidence>
<keyword evidence="13" id="KW-1003">Cell membrane</keyword>
<name>A0A9Y2F4J2_9SPHN</name>
<dbReference type="InterPro" id="IPR002146">
    <property type="entry name" value="ATP_synth_b/b'su_bac/chlpt"/>
</dbReference>